<sequence>MGLLVLHVLSLVAVEGSSRAIIRHGERLSLDQSPEAAGTATEAPVAREVDAFGRCTIPMWNARDFACDEHLQVEAINMYEDSRGRLRKKMDDGQSCTTHAGGRSFPDLIAVAMIFTPAEERVLDVLSAKGFDARDLAGLTLEELQDELPTEAVLHPGLSFAMEDLQRSGTAREVWITTTAESLLARFQPGTLAAVLRTWNRLVQWQLETEAALGPVSDVLLHQFLQAQGRRGRTVPASVYNHLRWLTDNLKVSFPLDSPMLKDFTAASGATTTWPTQVKTLSAQVWRHLLQLATSSSTSSLALAAGLVIRFAVSGLRFKHCARASFEPELSSIRTGVWKVSHGKDGMPFAVALPMYVEPGHPLLSHVQARVRAILGVGTPFLPDMWFDAQGSVVLRSAPADYPRFQAFARSLLHLPPLSLTEHAASTFSTRSFRRFLPTVADALQLCDSDRLCLGNWSDGRKLPLPVRYSSERLESAAQVRRLCLASVHHLLKHAPLCDSWSGLRAVAPHVARLRSNIATSSWGPGVRAIPEPDLVESSPVSTERASSSGGSDSPSSDASTEYLLAPAGDAPTDPESVCFVCPAKGLWHAAAEPQSLTPLCSSRVFRQQGIVWATGLTAALDLHGKFCAPCLLKFPFKSWLSVSDMASGVERFELLLVNEHKVAAEVFHSLKHMGCESVADFVGLYTEADYEDGLKEVLQKTETFKDNRIQLARLRVAWARAKQDLSATSSGPQEENLEAPLPPEVRQRQEDAFFAKYNVRFPPDLLPAATLFARHFRELRRQHKELDDLARVKSAAESSTAPATEVKQLGDFRVVLKAEPPAVSFKDLISLLRAHEILLNSWAMAGTAERDSKLLPGTKVLEFSMSDNLAYRTFAAERLRRYPGTVTQAIQWFLDRDRQTRLAAITLYQDEWPLGEALKTAYESKTAVLWQVDTSTGKTISAKDLCEKWNKGQCTRRQAECSEKKLHRQHLQAALALSSPFAQEILLEKDLQFAVHEAVCAGLDIMRVRNESYARGLLNWLEMSLLGKPLTAAFSGLIARQYFDHTNALTPSLALCLQYLQLALSIVPSRRVPVYPRLTEPVIVYTDASTAAPTPLGFRLGIWILCDERIWVDSIDVPKEVVVTWAPRQTYINLLELLAVPLLAVSAPELLRNRDVLWFLDNQAAWRAIIRSASSAADVGHLSLLAGLQFARLRCNPWFEWVPSQQNLSDPLSRLGWADPAVPEFDEMTCTRGLFKHGEGAIVKKIECSTSNIFKSSVILGVCVVALGIVATWYLQRRQQLLGDNGDEPGARERERGVVIVNR</sequence>
<dbReference type="Pfam" id="PF05295">
    <property type="entry name" value="Luciferase_N"/>
    <property type="match status" value="1"/>
</dbReference>
<dbReference type="Proteomes" id="UP001642484">
    <property type="component" value="Unassembled WGS sequence"/>
</dbReference>
<keyword evidence="3" id="KW-0732">Signal</keyword>
<feature type="transmembrane region" description="Helical" evidence="2">
    <location>
        <begin position="1254"/>
        <end position="1276"/>
    </location>
</feature>
<evidence type="ECO:0000313" key="6">
    <source>
        <dbReference type="Proteomes" id="UP001642484"/>
    </source>
</evidence>
<name>A0ABP0I456_9DINO</name>
<organism evidence="5 6">
    <name type="scientific">Durusdinium trenchii</name>
    <dbReference type="NCBI Taxonomy" id="1381693"/>
    <lineage>
        <taxon>Eukaryota</taxon>
        <taxon>Sar</taxon>
        <taxon>Alveolata</taxon>
        <taxon>Dinophyceae</taxon>
        <taxon>Suessiales</taxon>
        <taxon>Symbiodiniaceae</taxon>
        <taxon>Durusdinium</taxon>
    </lineage>
</organism>
<keyword evidence="6" id="KW-1185">Reference proteome</keyword>
<feature type="chain" id="PRO_5047162941" description="Dinoflagellate luciferase N-terminal domain-containing protein" evidence="3">
    <location>
        <begin position="21"/>
        <end position="1304"/>
    </location>
</feature>
<reference evidence="5 6" key="1">
    <citation type="submission" date="2024-02" db="EMBL/GenBank/DDBJ databases">
        <authorList>
            <person name="Chen Y."/>
            <person name="Shah S."/>
            <person name="Dougan E. K."/>
            <person name="Thang M."/>
            <person name="Chan C."/>
        </authorList>
    </citation>
    <scope>NUCLEOTIDE SEQUENCE [LARGE SCALE GENOMIC DNA]</scope>
</reference>
<feature type="signal peptide" evidence="3">
    <location>
        <begin position="1"/>
        <end position="20"/>
    </location>
</feature>
<keyword evidence="2" id="KW-0472">Membrane</keyword>
<feature type="compositionally biased region" description="Low complexity" evidence="1">
    <location>
        <begin position="546"/>
        <end position="560"/>
    </location>
</feature>
<comment type="caution">
    <text evidence="5">The sequence shown here is derived from an EMBL/GenBank/DDBJ whole genome shotgun (WGS) entry which is preliminary data.</text>
</comment>
<evidence type="ECO:0000259" key="4">
    <source>
        <dbReference type="Pfam" id="PF05295"/>
    </source>
</evidence>
<gene>
    <name evidence="5" type="ORF">CCMP2556_LOCUS4359</name>
</gene>
<keyword evidence="2" id="KW-0812">Transmembrane</keyword>
<accession>A0ABP0I456</accession>
<protein>
    <recommendedName>
        <fullName evidence="4">Dinoflagellate luciferase N-terminal domain-containing protein</fullName>
    </recommendedName>
</protein>
<evidence type="ECO:0000313" key="5">
    <source>
        <dbReference type="EMBL" id="CAK8996213.1"/>
    </source>
</evidence>
<evidence type="ECO:0000256" key="3">
    <source>
        <dbReference type="SAM" id="SignalP"/>
    </source>
</evidence>
<evidence type="ECO:0000256" key="2">
    <source>
        <dbReference type="SAM" id="Phobius"/>
    </source>
</evidence>
<evidence type="ECO:0000256" key="1">
    <source>
        <dbReference type="SAM" id="MobiDB-lite"/>
    </source>
</evidence>
<feature type="region of interest" description="Disordered" evidence="1">
    <location>
        <begin position="529"/>
        <end position="567"/>
    </location>
</feature>
<proteinExistence type="predicted"/>
<dbReference type="EMBL" id="CAXAMN010001780">
    <property type="protein sequence ID" value="CAK8996213.1"/>
    <property type="molecule type" value="Genomic_DNA"/>
</dbReference>
<dbReference type="InterPro" id="IPR007959">
    <property type="entry name" value="Dino_Luciferase_N"/>
</dbReference>
<feature type="domain" description="Dinoflagellate luciferase N-terminal" evidence="4">
    <location>
        <begin position="652"/>
        <end position="722"/>
    </location>
</feature>
<keyword evidence="2" id="KW-1133">Transmembrane helix</keyword>